<feature type="binding site" evidence="15">
    <location>
        <position position="712"/>
    </location>
    <ligand>
        <name>L-glutamate</name>
        <dbReference type="ChEBI" id="CHEBI:29985"/>
    </ligand>
</feature>
<evidence type="ECO:0000256" key="1">
    <source>
        <dbReference type="ARBA" id="ARBA00004651"/>
    </source>
</evidence>
<evidence type="ECO:0000313" key="19">
    <source>
        <dbReference type="Proteomes" id="UP001152795"/>
    </source>
</evidence>
<dbReference type="SUPFAM" id="SSF81324">
    <property type="entry name" value="Voltage-gated potassium channels"/>
    <property type="match status" value="1"/>
</dbReference>
<dbReference type="Gene3D" id="3.40.190.10">
    <property type="entry name" value="Periplasmic binding protein-like II"/>
    <property type="match status" value="2"/>
</dbReference>
<feature type="disulfide bond" evidence="17">
    <location>
        <begin position="725"/>
        <end position="780"/>
    </location>
</feature>
<evidence type="ECO:0000256" key="4">
    <source>
        <dbReference type="ARBA" id="ARBA00022692"/>
    </source>
</evidence>
<dbReference type="PANTHER" id="PTHR18966">
    <property type="entry name" value="IONOTROPIC GLUTAMATE RECEPTOR"/>
    <property type="match status" value="1"/>
</dbReference>
<evidence type="ECO:0000256" key="13">
    <source>
        <dbReference type="ARBA" id="ARBA00023303"/>
    </source>
</evidence>
<evidence type="ECO:0000256" key="17">
    <source>
        <dbReference type="PIRSR" id="PIRSR601508-3"/>
    </source>
</evidence>
<evidence type="ECO:0000256" key="6">
    <source>
        <dbReference type="ARBA" id="ARBA00023018"/>
    </source>
</evidence>
<dbReference type="OrthoDB" id="5984008at2759"/>
<dbReference type="InterPro" id="IPR001508">
    <property type="entry name" value="Iono_Glu_rcpt_met"/>
</dbReference>
<dbReference type="SMART" id="SM00079">
    <property type="entry name" value="PBPe"/>
    <property type="match status" value="1"/>
</dbReference>
<feature type="site" description="Interaction with the cone snail toxin Con-ikot-ikot" evidence="16">
    <location>
        <position position="671"/>
    </location>
</feature>
<organism evidence="18 19">
    <name type="scientific">Paramuricea clavata</name>
    <name type="common">Red gorgonian</name>
    <name type="synonym">Violescent sea-whip</name>
    <dbReference type="NCBI Taxonomy" id="317549"/>
    <lineage>
        <taxon>Eukaryota</taxon>
        <taxon>Metazoa</taxon>
        <taxon>Cnidaria</taxon>
        <taxon>Anthozoa</taxon>
        <taxon>Octocorallia</taxon>
        <taxon>Malacalcyonacea</taxon>
        <taxon>Plexauridae</taxon>
        <taxon>Paramuricea</taxon>
    </lineage>
</organism>
<dbReference type="InterPro" id="IPR001320">
    <property type="entry name" value="Iontro_rcpt_C"/>
</dbReference>
<feature type="site" description="Interaction with the cone snail toxin Con-ikot-ikot" evidence="16">
    <location>
        <position position="759"/>
    </location>
</feature>
<dbReference type="SUPFAM" id="SSF53822">
    <property type="entry name" value="Periplasmic binding protein-like I"/>
    <property type="match status" value="1"/>
</dbReference>
<reference evidence="18" key="1">
    <citation type="submission" date="2020-04" db="EMBL/GenBank/DDBJ databases">
        <authorList>
            <person name="Alioto T."/>
            <person name="Alioto T."/>
            <person name="Gomez Garrido J."/>
        </authorList>
    </citation>
    <scope>NUCLEOTIDE SEQUENCE</scope>
    <source>
        <strain evidence="18">A484AB</strain>
    </source>
</reference>
<evidence type="ECO:0000256" key="16">
    <source>
        <dbReference type="PIRSR" id="PIRSR601508-2"/>
    </source>
</evidence>
<dbReference type="Gene3D" id="3.40.50.2300">
    <property type="match status" value="2"/>
</dbReference>
<dbReference type="InterPro" id="IPR019594">
    <property type="entry name" value="Glu/Gly-bd"/>
</dbReference>
<dbReference type="Pfam" id="PF00060">
    <property type="entry name" value="Lig_chan"/>
    <property type="match status" value="1"/>
</dbReference>
<dbReference type="PRINTS" id="PR00177">
    <property type="entry name" value="NMDARECEPTOR"/>
</dbReference>
<keyword evidence="2" id="KW-0813">Transport</keyword>
<keyword evidence="12" id="KW-1071">Ligand-gated ion channel</keyword>
<dbReference type="Proteomes" id="UP001152795">
    <property type="component" value="Unassembled WGS sequence"/>
</dbReference>
<dbReference type="GO" id="GO:0038023">
    <property type="term" value="F:signaling receptor activity"/>
    <property type="evidence" value="ECO:0007669"/>
    <property type="project" value="InterPro"/>
</dbReference>
<feature type="site" description="Crucial to convey clamshell closure to channel opening" evidence="16">
    <location>
        <position position="644"/>
    </location>
</feature>
<evidence type="ECO:0000256" key="12">
    <source>
        <dbReference type="ARBA" id="ARBA00023286"/>
    </source>
</evidence>
<keyword evidence="6" id="KW-0770">Synapse</keyword>
<keyword evidence="19" id="KW-1185">Reference proteome</keyword>
<proteinExistence type="predicted"/>
<dbReference type="AlphaFoldDB" id="A0A7D9DIK6"/>
<feature type="binding site" evidence="15">
    <location>
        <position position="497"/>
    </location>
    <ligand>
        <name>L-glutamate</name>
        <dbReference type="ChEBI" id="CHEBI:29985"/>
    </ligand>
</feature>
<keyword evidence="7" id="KW-0406">Ion transport</keyword>
<keyword evidence="13" id="KW-0407">Ion channel</keyword>
<evidence type="ECO:0000313" key="18">
    <source>
        <dbReference type="EMBL" id="CAB3985655.1"/>
    </source>
</evidence>
<sequence>MGLTKGLTILLIIILGAEGKVKIGIIFDDRIVKSHKLSDYLAKEEIEPVFVSSANIQQSNVPHKLKDVMCIVCISRNKDINDKTSKLGEMLQIPVITSSPNAAPNGKFTVSMYPDYELANRVMVDSLKYWKINPVALLYDIKRSEQAANLQSLARESNIRMFLMPELKMEEEKSLSYAAGELKRSHLTAVVLLCDPRNITTVMDHTIEFNLYDVVDVQKDEDLNEDPKEWKWFALDMDFEPKPDCTPTLHGFVGFVTKIPDRQEVKRIEEFKGEILETGQKIHTQALSNNYYANLHDMFMVLVRWISTKHDHDRERLTVKTLREVRIPACNGNVSKKECTLSGEVKFGANGTRKVNDMKIVDIKKGNTELNYVGEWTPNLKTRSAVTQMTWVKCDGRQKCKSRKTTNRKMYRILVKTDDEPFVIIGKNESLPVEKRFTGFCIDIVRELAKPEYMNFNYTIAIQTHGTGSVNEKTGRWSGIIGELIDQKAEMGTGSLTITAQREKAVDFSKPFMDFKMALILRKPVEEELNMFRFLDPFSPIVWLCTVMAVFAMTIFMYIVDYLSPYGNRKTAKEADEPGDEFSLYNSLWFATASMLQQGPDNTPKSPSGRLLAASFWFFVLLMISTYTANLAAFFTNKKPKNAISNLEDLSKQSKIKYGVLKGGQIHNFLRRSNDTVYKKMVTDMTRFNSFANGASKGVKKARKGGFAYITEEPILEYYNSRSPCNTMLVKQLLEAKSYGFALAKNSELTNKLSVNILKLREKKFMDERYTYWWKARSECSTTVKPIGLDSMKIQFNSMAGVFFILVSGVIISLILVVVEVKFKWVIDLILEAGCEQCTDYNCDDDESYEYMEPAVEATTPCPLKRVPDVYSNVQESKV</sequence>
<dbReference type="InterPro" id="IPR028082">
    <property type="entry name" value="Peripla_BP_I"/>
</dbReference>
<name>A0A7D9DIK6_PARCT</name>
<evidence type="ECO:0000256" key="7">
    <source>
        <dbReference type="ARBA" id="ARBA00023065"/>
    </source>
</evidence>
<keyword evidence="10" id="KW-0325">Glycoprotein</keyword>
<evidence type="ECO:0000256" key="3">
    <source>
        <dbReference type="ARBA" id="ARBA00022475"/>
    </source>
</evidence>
<evidence type="ECO:0000256" key="14">
    <source>
        <dbReference type="ARBA" id="ARBA00034100"/>
    </source>
</evidence>
<keyword evidence="3" id="KW-1003">Cell membrane</keyword>
<dbReference type="SMART" id="SM00918">
    <property type="entry name" value="Lig_chan-Glu_bd"/>
    <property type="match status" value="1"/>
</dbReference>
<evidence type="ECO:0000256" key="2">
    <source>
        <dbReference type="ARBA" id="ARBA00022448"/>
    </source>
</evidence>
<evidence type="ECO:0000256" key="11">
    <source>
        <dbReference type="ARBA" id="ARBA00023257"/>
    </source>
</evidence>
<evidence type="ECO:0000256" key="10">
    <source>
        <dbReference type="ARBA" id="ARBA00023180"/>
    </source>
</evidence>
<keyword evidence="4" id="KW-0812">Transmembrane</keyword>
<evidence type="ECO:0000256" key="8">
    <source>
        <dbReference type="ARBA" id="ARBA00023136"/>
    </source>
</evidence>
<accession>A0A7D9DIK6</accession>
<dbReference type="Pfam" id="PF10613">
    <property type="entry name" value="Lig_chan-Glu_bd"/>
    <property type="match status" value="1"/>
</dbReference>
<dbReference type="Gene3D" id="1.10.287.70">
    <property type="match status" value="1"/>
</dbReference>
<dbReference type="SUPFAM" id="SSF53850">
    <property type="entry name" value="Periplasmic binding protein-like II"/>
    <property type="match status" value="1"/>
</dbReference>
<dbReference type="EMBL" id="CACRXK020000898">
    <property type="protein sequence ID" value="CAB3985655.1"/>
    <property type="molecule type" value="Genomic_DNA"/>
</dbReference>
<keyword evidence="8" id="KW-0472">Membrane</keyword>
<dbReference type="InterPro" id="IPR015683">
    <property type="entry name" value="Ionotropic_Glu_rcpt"/>
</dbReference>
<keyword evidence="17" id="KW-1015">Disulfide bond</keyword>
<comment type="subcellular location">
    <subcellularLocation>
        <location evidence="1">Cell membrane</location>
        <topology evidence="1">Multi-pass membrane protein</topology>
    </subcellularLocation>
    <subcellularLocation>
        <location evidence="14">Postsynaptic cell membrane</location>
    </subcellularLocation>
</comment>
<dbReference type="InterPro" id="IPR001828">
    <property type="entry name" value="ANF_lig-bd_rcpt"/>
</dbReference>
<dbReference type="FunFam" id="1.10.287.70:FF:000105">
    <property type="entry name" value="Eye-enriched kainate receptor, isoform A"/>
    <property type="match status" value="1"/>
</dbReference>
<evidence type="ECO:0000256" key="5">
    <source>
        <dbReference type="ARBA" id="ARBA00022989"/>
    </source>
</evidence>
<comment type="caution">
    <text evidence="18">The sequence shown here is derived from an EMBL/GenBank/DDBJ whole genome shotgun (WGS) entry which is preliminary data.</text>
</comment>
<dbReference type="GO" id="GO:0015276">
    <property type="term" value="F:ligand-gated monoatomic ion channel activity"/>
    <property type="evidence" value="ECO:0007669"/>
    <property type="project" value="InterPro"/>
</dbReference>
<dbReference type="Pfam" id="PF01094">
    <property type="entry name" value="ANF_receptor"/>
    <property type="match status" value="1"/>
</dbReference>
<dbReference type="GO" id="GO:0045211">
    <property type="term" value="C:postsynaptic membrane"/>
    <property type="evidence" value="ECO:0007669"/>
    <property type="project" value="UniProtKB-SubCell"/>
</dbReference>
<evidence type="ECO:0000256" key="9">
    <source>
        <dbReference type="ARBA" id="ARBA00023170"/>
    </source>
</evidence>
<dbReference type="FunFam" id="3.40.190.10:FF:000024">
    <property type="entry name" value="Glutamate receptor, ionotropic, delta 1"/>
    <property type="match status" value="1"/>
</dbReference>
<feature type="binding site" evidence="15">
    <location>
        <position position="502"/>
    </location>
    <ligand>
        <name>L-glutamate</name>
        <dbReference type="ChEBI" id="CHEBI:29985"/>
    </ligand>
</feature>
<gene>
    <name evidence="18" type="ORF">PACLA_8A069267</name>
</gene>
<evidence type="ECO:0000256" key="15">
    <source>
        <dbReference type="PIRSR" id="PIRSR601508-1"/>
    </source>
</evidence>
<protein>
    <submittedName>
        <fullName evidence="18">Glutamate receptor 2-like isoform X1</fullName>
    </submittedName>
</protein>
<keyword evidence="9 18" id="KW-0675">Receptor</keyword>
<keyword evidence="5" id="KW-1133">Transmembrane helix</keyword>
<keyword evidence="11" id="KW-0628">Postsynaptic cell membrane</keyword>